<organism evidence="2 3">
    <name type="scientific">Romboutsia weinsteinii</name>
    <dbReference type="NCBI Taxonomy" id="2020949"/>
    <lineage>
        <taxon>Bacteria</taxon>
        <taxon>Bacillati</taxon>
        <taxon>Bacillota</taxon>
        <taxon>Clostridia</taxon>
        <taxon>Peptostreptococcales</taxon>
        <taxon>Peptostreptococcaceae</taxon>
        <taxon>Romboutsia</taxon>
    </lineage>
</organism>
<dbReference type="Gene3D" id="1.10.10.60">
    <property type="entry name" value="Homeodomain-like"/>
    <property type="match status" value="1"/>
</dbReference>
<keyword evidence="3" id="KW-1185">Reference proteome</keyword>
<comment type="caution">
    <text evidence="2">The sequence shown here is derived from an EMBL/GenBank/DDBJ whole genome shotgun (WGS) entry which is preliminary data.</text>
</comment>
<dbReference type="RefSeq" id="WP_094368213.1">
    <property type="nucleotide sequence ID" value="NZ_NOJY02000008.1"/>
</dbReference>
<dbReference type="OrthoDB" id="1957300at2"/>
<evidence type="ECO:0000313" key="3">
    <source>
        <dbReference type="Proteomes" id="UP000215694"/>
    </source>
</evidence>
<reference evidence="2 3" key="1">
    <citation type="journal article" date="2017" name="Genome Announc.">
        <title>Draft Genome Sequence of Romboutsia weinsteinii sp. nov. Strain CCRI-19649(T) Isolated from Surface Water.</title>
        <authorList>
            <person name="Maheux A.F."/>
            <person name="Boudreau D.K."/>
            <person name="Berube E."/>
            <person name="Boissinot M."/>
            <person name="Cantin P."/>
            <person name="Raymond F."/>
            <person name="Corbeil J."/>
            <person name="Omar R.F."/>
            <person name="Bergeron M.G."/>
        </authorList>
    </citation>
    <scope>NUCLEOTIDE SEQUENCE [LARGE SCALE GENOMIC DNA]</scope>
    <source>
        <strain evidence="2 3">CCRI-19649</strain>
    </source>
</reference>
<gene>
    <name evidence="2" type="ORF">CHL78_005980</name>
</gene>
<dbReference type="InterPro" id="IPR014875">
    <property type="entry name" value="Mor_transcription_activator"/>
</dbReference>
<dbReference type="AlphaFoldDB" id="A0A371J5U8"/>
<protein>
    <recommendedName>
        <fullName evidence="1">Mor transcription activator domain-containing protein</fullName>
    </recommendedName>
</protein>
<dbReference type="InterPro" id="IPR009057">
    <property type="entry name" value="Homeodomain-like_sf"/>
</dbReference>
<proteinExistence type="predicted"/>
<dbReference type="PANTHER" id="PTHR37812:SF1">
    <property type="entry name" value="MU-LIKE PROPHAGE FLUMU PROTEIN C"/>
    <property type="match status" value="1"/>
</dbReference>
<evidence type="ECO:0000313" key="2">
    <source>
        <dbReference type="EMBL" id="RDY28142.1"/>
    </source>
</evidence>
<dbReference type="SUPFAM" id="SSF46689">
    <property type="entry name" value="Homeodomain-like"/>
    <property type="match status" value="1"/>
</dbReference>
<sequence>MINKLKLEDVPDAYKDLAEEIGFEAFKKLIDFTGGGVIYIPQLSAINACVRNREIRENFNGNIKELSKKYSLSEMQIRRIVKEEK</sequence>
<dbReference type="EMBL" id="NOJY02000008">
    <property type="protein sequence ID" value="RDY28142.1"/>
    <property type="molecule type" value="Genomic_DNA"/>
</dbReference>
<evidence type="ECO:0000259" key="1">
    <source>
        <dbReference type="Pfam" id="PF08765"/>
    </source>
</evidence>
<name>A0A371J5U8_9FIRM</name>
<dbReference type="InterPro" id="IPR052411">
    <property type="entry name" value="c-mor_Regulatory_Protein"/>
</dbReference>
<feature type="domain" description="Mor transcription activator" evidence="1">
    <location>
        <begin position="15"/>
        <end position="83"/>
    </location>
</feature>
<dbReference type="Pfam" id="PF08765">
    <property type="entry name" value="Mor"/>
    <property type="match status" value="1"/>
</dbReference>
<dbReference type="PANTHER" id="PTHR37812">
    <property type="entry name" value="MU-LIKE PROPHAGE FLUMU PROTEIN C"/>
    <property type="match status" value="1"/>
</dbReference>
<dbReference type="Proteomes" id="UP000215694">
    <property type="component" value="Unassembled WGS sequence"/>
</dbReference>
<accession>A0A371J5U8</accession>